<evidence type="ECO:0000313" key="2">
    <source>
        <dbReference type="Proteomes" id="UP001177670"/>
    </source>
</evidence>
<dbReference type="EMBL" id="JAHYIQ010000035">
    <property type="protein sequence ID" value="KAK1119723.1"/>
    <property type="molecule type" value="Genomic_DNA"/>
</dbReference>
<keyword evidence="2" id="KW-1185">Reference proteome</keyword>
<organism evidence="1 2">
    <name type="scientific">Melipona bicolor</name>
    <dbReference type="NCBI Taxonomy" id="60889"/>
    <lineage>
        <taxon>Eukaryota</taxon>
        <taxon>Metazoa</taxon>
        <taxon>Ecdysozoa</taxon>
        <taxon>Arthropoda</taxon>
        <taxon>Hexapoda</taxon>
        <taxon>Insecta</taxon>
        <taxon>Pterygota</taxon>
        <taxon>Neoptera</taxon>
        <taxon>Endopterygota</taxon>
        <taxon>Hymenoptera</taxon>
        <taxon>Apocrita</taxon>
        <taxon>Aculeata</taxon>
        <taxon>Apoidea</taxon>
        <taxon>Anthophila</taxon>
        <taxon>Apidae</taxon>
        <taxon>Melipona</taxon>
    </lineage>
</organism>
<proteinExistence type="predicted"/>
<sequence>MERVERVVEPGGGERKTRRRIEADKTKCFGPGKEEAGGYNGYLYYRREKAKPTKGSQLPKWSWYRGLCNGT</sequence>
<reference evidence="1" key="1">
    <citation type="submission" date="2021-10" db="EMBL/GenBank/DDBJ databases">
        <title>Melipona bicolor Genome sequencing and assembly.</title>
        <authorList>
            <person name="Araujo N.S."/>
            <person name="Arias M.C."/>
        </authorList>
    </citation>
    <scope>NUCLEOTIDE SEQUENCE</scope>
    <source>
        <strain evidence="1">USP_2M_L1-L4_2017</strain>
        <tissue evidence="1">Whole body</tissue>
    </source>
</reference>
<accession>A0AA40KGU5</accession>
<comment type="caution">
    <text evidence="1">The sequence shown here is derived from an EMBL/GenBank/DDBJ whole genome shotgun (WGS) entry which is preliminary data.</text>
</comment>
<gene>
    <name evidence="1" type="ORF">K0M31_013139</name>
</gene>
<name>A0AA40KGU5_9HYME</name>
<evidence type="ECO:0000313" key="1">
    <source>
        <dbReference type="EMBL" id="KAK1119723.1"/>
    </source>
</evidence>
<protein>
    <submittedName>
        <fullName evidence="1">Uncharacterized protein</fullName>
    </submittedName>
</protein>
<dbReference type="AlphaFoldDB" id="A0AA40KGU5"/>
<dbReference type="Proteomes" id="UP001177670">
    <property type="component" value="Unassembled WGS sequence"/>
</dbReference>